<dbReference type="EMBL" id="JOKZ01000108">
    <property type="protein sequence ID" value="KKP03501.1"/>
    <property type="molecule type" value="Genomic_DNA"/>
</dbReference>
<dbReference type="InterPro" id="IPR051540">
    <property type="entry name" value="S-2-haloacid_dehalogenase"/>
</dbReference>
<organism evidence="2 3">
    <name type="scientific">Trichoderma harzianum</name>
    <name type="common">Hypocrea lixii</name>
    <dbReference type="NCBI Taxonomy" id="5544"/>
    <lineage>
        <taxon>Eukaryota</taxon>
        <taxon>Fungi</taxon>
        <taxon>Dikarya</taxon>
        <taxon>Ascomycota</taxon>
        <taxon>Pezizomycotina</taxon>
        <taxon>Sordariomycetes</taxon>
        <taxon>Hypocreomycetidae</taxon>
        <taxon>Hypocreales</taxon>
        <taxon>Hypocreaceae</taxon>
        <taxon>Trichoderma</taxon>
    </lineage>
</organism>
<dbReference type="AlphaFoldDB" id="A0A0F9XEN4"/>
<dbReference type="PANTHER" id="PTHR43316:SF9">
    <property type="entry name" value="ACID DEHALOGENASE, PUTATIVE (AFU_ORTHOLOGUE AFUA_6G14460)-RELATED"/>
    <property type="match status" value="1"/>
</dbReference>
<name>A0A0F9XEN4_TRIHA</name>
<dbReference type="Gene3D" id="1.10.150.750">
    <property type="match status" value="1"/>
</dbReference>
<dbReference type="PANTHER" id="PTHR43316">
    <property type="entry name" value="HYDROLASE, HALOACID DELAHOGENASE-RELATED"/>
    <property type="match status" value="1"/>
</dbReference>
<accession>A0A0F9XEN4</accession>
<dbReference type="Gene3D" id="3.40.50.1000">
    <property type="entry name" value="HAD superfamily/HAD-like"/>
    <property type="match status" value="1"/>
</dbReference>
<comment type="caution">
    <text evidence="2">The sequence shown here is derived from an EMBL/GenBank/DDBJ whole genome shotgun (WGS) entry which is preliminary data.</text>
</comment>
<protein>
    <submittedName>
        <fullName evidence="2">Haloacid dehalogenase, type II</fullName>
    </submittedName>
</protein>
<proteinExistence type="predicted"/>
<reference evidence="3" key="1">
    <citation type="journal article" date="2015" name="Genome Announc.">
        <title>Draft whole-genome sequence of the biocontrol agent Trichoderma harzianum T6776.</title>
        <authorList>
            <person name="Baroncelli R."/>
            <person name="Piaggeschi G."/>
            <person name="Fiorini L."/>
            <person name="Bertolini E."/>
            <person name="Zapparata A."/>
            <person name="Pe M.E."/>
            <person name="Sarrocco S."/>
            <person name="Vannacci G."/>
        </authorList>
    </citation>
    <scope>NUCLEOTIDE SEQUENCE [LARGE SCALE GENOMIC DNA]</scope>
    <source>
        <strain evidence="3">T6776</strain>
    </source>
</reference>
<evidence type="ECO:0000313" key="3">
    <source>
        <dbReference type="Proteomes" id="UP000034112"/>
    </source>
</evidence>
<dbReference type="OMA" id="HICASPH"/>
<gene>
    <name evidence="2" type="ORF">THAR02_04421</name>
</gene>
<dbReference type="SUPFAM" id="SSF56784">
    <property type="entry name" value="HAD-like"/>
    <property type="match status" value="1"/>
</dbReference>
<dbReference type="InterPro" id="IPR036412">
    <property type="entry name" value="HAD-like_sf"/>
</dbReference>
<evidence type="ECO:0000313" key="2">
    <source>
        <dbReference type="EMBL" id="KKP03501.1"/>
    </source>
</evidence>
<evidence type="ECO:0000256" key="1">
    <source>
        <dbReference type="ARBA" id="ARBA00022801"/>
    </source>
</evidence>
<dbReference type="Proteomes" id="UP000034112">
    <property type="component" value="Unassembled WGS sequence"/>
</dbReference>
<dbReference type="GO" id="GO:0016787">
    <property type="term" value="F:hydrolase activity"/>
    <property type="evidence" value="ECO:0007669"/>
    <property type="project" value="UniProtKB-KW"/>
</dbReference>
<sequence>MASFDLTSYQVLSFDIYATLIDWEAGIFNQLAPLLGRIPKNHELWRKALSEIKTYLIMQYSVNEHELEMQHSNEKYSAILAMVYHRLANQLGVRATEEEAKSFGDAVGTWPAFPDTVQAMKSLGKYYKLVALSNVDKVSFSNTLSGPLRGVNFDAIYVAEDIGSYKPDPRNFTYLIDHIKQDFGIDRDGICHTAQSLTFDHIPTATMGFRPGVWISRGGGSMGMGDLDAVKDRVSLGAVYETLGDMAVAVEKAFQSRST</sequence>
<dbReference type="OrthoDB" id="444127at2759"/>
<dbReference type="InterPro" id="IPR023214">
    <property type="entry name" value="HAD_sf"/>
</dbReference>
<keyword evidence="1" id="KW-0378">Hydrolase</keyword>